<evidence type="ECO:0000256" key="4">
    <source>
        <dbReference type="ARBA" id="ARBA00022764"/>
    </source>
</evidence>
<dbReference type="EMBL" id="CP014143">
    <property type="protein sequence ID" value="AOS98674.1"/>
    <property type="molecule type" value="Genomic_DNA"/>
</dbReference>
<keyword evidence="3 6" id="KW-0732">Signal</keyword>
<evidence type="ECO:0000256" key="5">
    <source>
        <dbReference type="SAM" id="Coils"/>
    </source>
</evidence>
<dbReference type="InterPro" id="IPR052211">
    <property type="entry name" value="Cpx_auxiliary_protein"/>
</dbReference>
<comment type="similarity">
    <text evidence="2">Belongs to the CpxP/Spy family.</text>
</comment>
<dbReference type="GO" id="GO:0030288">
    <property type="term" value="C:outer membrane-bounded periplasmic space"/>
    <property type="evidence" value="ECO:0007669"/>
    <property type="project" value="TreeGrafter"/>
</dbReference>
<evidence type="ECO:0000256" key="1">
    <source>
        <dbReference type="ARBA" id="ARBA00004418"/>
    </source>
</evidence>
<sequence length="153" mass="17493" precursor="true">MKNWQQFAGSVVLAATIAIPVSGFAFAEKAGQHHSKHRAFVHLASELDLTDEQIARIKAHRQEHREDYQDLRGEYRQLRGQISDAIAAGADEATLARLAEQLGQVQIARAQLKHEQREALAAILTQEQRAELEQLRAERKEKRQQRRERRQIG</sequence>
<dbReference type="STRING" id="1769779.AUP74_03308"/>
<accession>A0A1C9WC03</accession>
<evidence type="ECO:0000256" key="2">
    <source>
        <dbReference type="ARBA" id="ARBA00008441"/>
    </source>
</evidence>
<dbReference type="KEGG" id="micc:AUP74_03308"/>
<reference evidence="8" key="1">
    <citation type="submission" date="2016-01" db="EMBL/GenBank/DDBJ databases">
        <title>Complete genome sequence of Microbulbifer sp. CCB-MM1, a halophile isolated from Matang Mangrove Forest, Perak.</title>
        <authorList>
            <person name="Moh T.H."/>
            <person name="Dinesh B."/>
            <person name="Lau N.-S."/>
            <person name="Go F."/>
            <person name="Alexander Chong S.-C."/>
        </authorList>
    </citation>
    <scope>NUCLEOTIDE SEQUENCE [LARGE SCALE GENOMIC DNA]</scope>
    <source>
        <strain evidence="8">CCB-MM1</strain>
    </source>
</reference>
<dbReference type="RefSeq" id="WP_069948505.1">
    <property type="nucleotide sequence ID" value="NZ_CP014143.1"/>
</dbReference>
<dbReference type="AlphaFoldDB" id="A0A1C9WC03"/>
<comment type="subcellular location">
    <subcellularLocation>
        <location evidence="1">Periplasm</location>
    </subcellularLocation>
</comment>
<evidence type="ECO:0000256" key="6">
    <source>
        <dbReference type="SAM" id="SignalP"/>
    </source>
</evidence>
<keyword evidence="8" id="KW-1185">Reference proteome</keyword>
<dbReference type="PANTHER" id="PTHR38102:SF1">
    <property type="entry name" value="PERIPLASMIC CHAPERONE SPY"/>
    <property type="match status" value="1"/>
</dbReference>
<name>A0A1C9WC03_9GAMM</name>
<feature type="chain" id="PRO_5008895692" evidence="6">
    <location>
        <begin position="28"/>
        <end position="153"/>
    </location>
</feature>
<protein>
    <submittedName>
        <fullName evidence="7">Periplasmic repressor CpxP</fullName>
    </submittedName>
</protein>
<dbReference type="Pfam" id="PF07813">
    <property type="entry name" value="LTXXQ"/>
    <property type="match status" value="1"/>
</dbReference>
<dbReference type="PANTHER" id="PTHR38102">
    <property type="entry name" value="PERIPLASMIC CHAPERONE SPY"/>
    <property type="match status" value="1"/>
</dbReference>
<dbReference type="Gene3D" id="1.20.120.1490">
    <property type="match status" value="1"/>
</dbReference>
<proteinExistence type="inferred from homology"/>
<evidence type="ECO:0000256" key="3">
    <source>
        <dbReference type="ARBA" id="ARBA00022729"/>
    </source>
</evidence>
<dbReference type="InterPro" id="IPR012899">
    <property type="entry name" value="LTXXQ"/>
</dbReference>
<organism evidence="7 8">
    <name type="scientific">Microbulbifer aggregans</name>
    <dbReference type="NCBI Taxonomy" id="1769779"/>
    <lineage>
        <taxon>Bacteria</taxon>
        <taxon>Pseudomonadati</taxon>
        <taxon>Pseudomonadota</taxon>
        <taxon>Gammaproteobacteria</taxon>
        <taxon>Cellvibrionales</taxon>
        <taxon>Microbulbiferaceae</taxon>
        <taxon>Microbulbifer</taxon>
    </lineage>
</organism>
<gene>
    <name evidence="7" type="ORF">AUP74_03308</name>
</gene>
<feature type="signal peptide" evidence="6">
    <location>
        <begin position="1"/>
        <end position="27"/>
    </location>
</feature>
<dbReference type="Proteomes" id="UP000095672">
    <property type="component" value="Chromosome"/>
</dbReference>
<keyword evidence="5" id="KW-0175">Coiled coil</keyword>
<feature type="coiled-coil region" evidence="5">
    <location>
        <begin position="54"/>
        <end position="152"/>
    </location>
</feature>
<dbReference type="GO" id="GO:0051082">
    <property type="term" value="F:unfolded protein binding"/>
    <property type="evidence" value="ECO:0007669"/>
    <property type="project" value="TreeGrafter"/>
</dbReference>
<keyword evidence="4" id="KW-0574">Periplasm</keyword>
<evidence type="ECO:0000313" key="8">
    <source>
        <dbReference type="Proteomes" id="UP000095672"/>
    </source>
</evidence>
<evidence type="ECO:0000313" key="7">
    <source>
        <dbReference type="EMBL" id="AOS98674.1"/>
    </source>
</evidence>